<comment type="caution">
    <text evidence="1">The sequence shown here is derived from an EMBL/GenBank/DDBJ whole genome shotgun (WGS) entry which is preliminary data.</text>
</comment>
<gene>
    <name evidence="1" type="ORF">CEXT_489681</name>
</gene>
<accession>A0AAV4M8K9</accession>
<name>A0AAV4M8K9_CAEEX</name>
<protein>
    <submittedName>
        <fullName evidence="1">Uncharacterized protein</fullName>
    </submittedName>
</protein>
<keyword evidence="2" id="KW-1185">Reference proteome</keyword>
<evidence type="ECO:0000313" key="1">
    <source>
        <dbReference type="EMBL" id="GIX68708.1"/>
    </source>
</evidence>
<dbReference type="AlphaFoldDB" id="A0AAV4M8K9"/>
<dbReference type="Proteomes" id="UP001054945">
    <property type="component" value="Unassembled WGS sequence"/>
</dbReference>
<dbReference type="EMBL" id="BPLR01019516">
    <property type="protein sequence ID" value="GIX68708.1"/>
    <property type="molecule type" value="Genomic_DNA"/>
</dbReference>
<sequence length="100" mass="11433">MLEHPPCFQDLAHCDFFIPSPKKYVLKEICFESLKTIKKKTSQTVGVCERKQSCSIAEVEVKMLEAHAEMMNDSSMLAQVFLIDVHLDDTRNTRKVASQD</sequence>
<proteinExistence type="predicted"/>
<reference evidence="1 2" key="1">
    <citation type="submission" date="2021-06" db="EMBL/GenBank/DDBJ databases">
        <title>Caerostris extrusa draft genome.</title>
        <authorList>
            <person name="Kono N."/>
            <person name="Arakawa K."/>
        </authorList>
    </citation>
    <scope>NUCLEOTIDE SEQUENCE [LARGE SCALE GENOMIC DNA]</scope>
</reference>
<evidence type="ECO:0000313" key="2">
    <source>
        <dbReference type="Proteomes" id="UP001054945"/>
    </source>
</evidence>
<organism evidence="1 2">
    <name type="scientific">Caerostris extrusa</name>
    <name type="common">Bark spider</name>
    <name type="synonym">Caerostris bankana</name>
    <dbReference type="NCBI Taxonomy" id="172846"/>
    <lineage>
        <taxon>Eukaryota</taxon>
        <taxon>Metazoa</taxon>
        <taxon>Ecdysozoa</taxon>
        <taxon>Arthropoda</taxon>
        <taxon>Chelicerata</taxon>
        <taxon>Arachnida</taxon>
        <taxon>Araneae</taxon>
        <taxon>Araneomorphae</taxon>
        <taxon>Entelegynae</taxon>
        <taxon>Araneoidea</taxon>
        <taxon>Araneidae</taxon>
        <taxon>Caerostris</taxon>
    </lineage>
</organism>